<dbReference type="Proteomes" id="UP000094067">
    <property type="component" value="Unassembled WGS sequence"/>
</dbReference>
<protein>
    <submittedName>
        <fullName evidence="2">Beta-lactamase</fullName>
    </submittedName>
</protein>
<organism evidence="2 3">
    <name type="scientific">Eisenbergiella tayi</name>
    <dbReference type="NCBI Taxonomy" id="1432052"/>
    <lineage>
        <taxon>Bacteria</taxon>
        <taxon>Bacillati</taxon>
        <taxon>Bacillota</taxon>
        <taxon>Clostridia</taxon>
        <taxon>Lachnospirales</taxon>
        <taxon>Lachnospiraceae</taxon>
        <taxon>Eisenbergiella</taxon>
    </lineage>
</organism>
<dbReference type="GeneID" id="93300214"/>
<evidence type="ECO:0000259" key="1">
    <source>
        <dbReference type="Pfam" id="PF00144"/>
    </source>
</evidence>
<dbReference type="Pfam" id="PF00144">
    <property type="entry name" value="Beta-lactamase"/>
    <property type="match status" value="1"/>
</dbReference>
<evidence type="ECO:0000313" key="3">
    <source>
        <dbReference type="Proteomes" id="UP000094067"/>
    </source>
</evidence>
<name>A0A1E3A8H6_9FIRM</name>
<reference evidence="2 3" key="1">
    <citation type="submission" date="2016-07" db="EMBL/GenBank/DDBJ databases">
        <title>Characterization of isolates of Eisenbergiella tayi derived from blood cultures, using whole genome sequencing.</title>
        <authorList>
            <person name="Burdz T."/>
            <person name="Wiebe D."/>
            <person name="Huynh C."/>
            <person name="Bernard K."/>
        </authorList>
    </citation>
    <scope>NUCLEOTIDE SEQUENCE [LARGE SCALE GENOMIC DNA]</scope>
    <source>
        <strain evidence="2 3">NML 110608</strain>
    </source>
</reference>
<evidence type="ECO:0000313" key="2">
    <source>
        <dbReference type="EMBL" id="ODM05008.1"/>
    </source>
</evidence>
<gene>
    <name evidence="2" type="ORF">BEI61_00891</name>
</gene>
<dbReference type="Gene3D" id="3.40.710.10">
    <property type="entry name" value="DD-peptidase/beta-lactamase superfamily"/>
    <property type="match status" value="1"/>
</dbReference>
<sequence length="290" mass="32990">MDIGIIQQKAEEMRILNLAVMKDGELLLKKDWDEEIRRNQYSASKSFTGIAVGIAQKEGLLELNEKLCDIFREEMPENPSENLCSATVKDLLTMCLGQDSGYLMGVQRPLMKEMDWVRYTLSRPFTQKPGTSFLYNNAGPYLAGILVQRRSGCDLVNYLMPRLFEPMGIRRPVWETDPYGYTFGAGGLFLCVTELLKFGQLLLQEGNWEGKQIVPSAYIREASKKYIDNEKDGYGYLFWRGPYNSYRADGKYGQFSIVLPDKNAVIAINAESRDADAMMECCMDIIVPQL</sequence>
<feature type="domain" description="Beta-lactamase-related" evidence="1">
    <location>
        <begin position="16"/>
        <end position="270"/>
    </location>
</feature>
<dbReference type="InterPro" id="IPR050789">
    <property type="entry name" value="Diverse_Enzym_Activities"/>
</dbReference>
<dbReference type="RefSeq" id="WP_069151416.1">
    <property type="nucleotide sequence ID" value="NZ_MCGH01000002.1"/>
</dbReference>
<accession>A0A1E3A8H6</accession>
<dbReference type="SUPFAM" id="SSF56601">
    <property type="entry name" value="beta-lactamase/transpeptidase-like"/>
    <property type="match status" value="1"/>
</dbReference>
<dbReference type="PANTHER" id="PTHR43283:SF7">
    <property type="entry name" value="BETA-LACTAMASE-RELATED DOMAIN-CONTAINING PROTEIN"/>
    <property type="match status" value="1"/>
</dbReference>
<dbReference type="InterPro" id="IPR012338">
    <property type="entry name" value="Beta-lactam/transpept-like"/>
</dbReference>
<dbReference type="AlphaFoldDB" id="A0A1E3A8H6"/>
<proteinExistence type="predicted"/>
<comment type="caution">
    <text evidence="2">The sequence shown here is derived from an EMBL/GenBank/DDBJ whole genome shotgun (WGS) entry which is preliminary data.</text>
</comment>
<dbReference type="EMBL" id="MCGH01000002">
    <property type="protein sequence ID" value="ODM05008.1"/>
    <property type="molecule type" value="Genomic_DNA"/>
</dbReference>
<dbReference type="InterPro" id="IPR001466">
    <property type="entry name" value="Beta-lactam-related"/>
</dbReference>
<dbReference type="PANTHER" id="PTHR43283">
    <property type="entry name" value="BETA-LACTAMASE-RELATED"/>
    <property type="match status" value="1"/>
</dbReference>